<dbReference type="SMART" id="SM01217">
    <property type="entry name" value="Fn3_like"/>
    <property type="match status" value="1"/>
</dbReference>
<evidence type="ECO:0000313" key="17">
    <source>
        <dbReference type="Proteomes" id="UP000573603"/>
    </source>
</evidence>
<dbReference type="AlphaFoldDB" id="A0A8H4Z397"/>
<evidence type="ECO:0000256" key="8">
    <source>
        <dbReference type="ARBA" id="ARBA00023180"/>
    </source>
</evidence>
<keyword evidence="5" id="KW-0858">Xylan degradation</keyword>
<proteinExistence type="inferred from homology"/>
<dbReference type="InterPro" id="IPR036962">
    <property type="entry name" value="Glyco_hydro_3_N_sf"/>
</dbReference>
<dbReference type="InterPro" id="IPR002772">
    <property type="entry name" value="Glyco_hydro_3_C"/>
</dbReference>
<keyword evidence="7" id="KW-0378">Hydrolase</keyword>
<feature type="domain" description="WSC" evidence="15">
    <location>
        <begin position="138"/>
        <end position="230"/>
    </location>
</feature>
<evidence type="ECO:0000259" key="15">
    <source>
        <dbReference type="PROSITE" id="PS51212"/>
    </source>
</evidence>
<comment type="similarity">
    <text evidence="3">Belongs to the glycosyl hydrolase 3 family.</text>
</comment>
<organism evidence="16 17">
    <name type="scientific">Fusarium anthophilum</name>
    <dbReference type="NCBI Taxonomy" id="48485"/>
    <lineage>
        <taxon>Eukaryota</taxon>
        <taxon>Fungi</taxon>
        <taxon>Dikarya</taxon>
        <taxon>Ascomycota</taxon>
        <taxon>Pezizomycotina</taxon>
        <taxon>Sordariomycetes</taxon>
        <taxon>Hypocreomycetidae</taxon>
        <taxon>Hypocreales</taxon>
        <taxon>Nectriaceae</taxon>
        <taxon>Fusarium</taxon>
        <taxon>Fusarium fujikuroi species complex</taxon>
    </lineage>
</organism>
<dbReference type="GO" id="GO:0046556">
    <property type="term" value="F:alpha-L-arabinofuranosidase activity"/>
    <property type="evidence" value="ECO:0007669"/>
    <property type="project" value="TreeGrafter"/>
</dbReference>
<evidence type="ECO:0000256" key="2">
    <source>
        <dbReference type="ARBA" id="ARBA00004851"/>
    </source>
</evidence>
<dbReference type="Proteomes" id="UP000573603">
    <property type="component" value="Unassembled WGS sequence"/>
</dbReference>
<dbReference type="SMART" id="SM00321">
    <property type="entry name" value="WSC"/>
    <property type="match status" value="2"/>
</dbReference>
<dbReference type="PANTHER" id="PTHR42721">
    <property type="entry name" value="SUGAR HYDROLASE-RELATED"/>
    <property type="match status" value="1"/>
</dbReference>
<dbReference type="InterPro" id="IPR013783">
    <property type="entry name" value="Ig-like_fold"/>
</dbReference>
<dbReference type="Pfam" id="PF00933">
    <property type="entry name" value="Glyco_hydro_3"/>
    <property type="match status" value="1"/>
</dbReference>
<feature type="signal peptide" evidence="14">
    <location>
        <begin position="1"/>
        <end position="18"/>
    </location>
</feature>
<keyword evidence="8" id="KW-0325">Glycoprotein</keyword>
<dbReference type="InterPro" id="IPR036881">
    <property type="entry name" value="Glyco_hydro_3_C_sf"/>
</dbReference>
<dbReference type="SUPFAM" id="SSF52279">
    <property type="entry name" value="Beta-D-glucan exohydrolase, C-terminal domain"/>
    <property type="match status" value="1"/>
</dbReference>
<dbReference type="EC" id="3.2.1.37" evidence="13"/>
<accession>A0A8H4Z397</accession>
<name>A0A8H4Z397_9HYPO</name>
<dbReference type="SUPFAM" id="SSF51445">
    <property type="entry name" value="(Trans)glycosidases"/>
    <property type="match status" value="1"/>
</dbReference>
<keyword evidence="4" id="KW-0964">Secreted</keyword>
<dbReference type="Pfam" id="PF01915">
    <property type="entry name" value="Glyco_hydro_3_C"/>
    <property type="match status" value="1"/>
</dbReference>
<evidence type="ECO:0000256" key="6">
    <source>
        <dbReference type="ARBA" id="ARBA00022729"/>
    </source>
</evidence>
<evidence type="ECO:0000313" key="16">
    <source>
        <dbReference type="EMBL" id="KAF5238832.1"/>
    </source>
</evidence>
<evidence type="ECO:0000256" key="3">
    <source>
        <dbReference type="ARBA" id="ARBA00005336"/>
    </source>
</evidence>
<evidence type="ECO:0000256" key="10">
    <source>
        <dbReference type="ARBA" id="ARBA00023295"/>
    </source>
</evidence>
<feature type="chain" id="PRO_5034048712" description="xylan 1,4-beta-xylosidase" evidence="14">
    <location>
        <begin position="19"/>
        <end position="992"/>
    </location>
</feature>
<dbReference type="InterPro" id="IPR001764">
    <property type="entry name" value="Glyco_hydro_3_N"/>
</dbReference>
<keyword evidence="10" id="KW-0326">Glycosidase</keyword>
<dbReference type="FunFam" id="3.40.50.1700:FF:000007">
    <property type="entry name" value="Exo-1,4-beta-xylosidase xlnD"/>
    <property type="match status" value="1"/>
</dbReference>
<evidence type="ECO:0000256" key="14">
    <source>
        <dbReference type="SAM" id="SignalP"/>
    </source>
</evidence>
<dbReference type="InterPro" id="IPR026891">
    <property type="entry name" value="Fn3-like"/>
</dbReference>
<dbReference type="Gene3D" id="2.60.40.10">
    <property type="entry name" value="Immunoglobulins"/>
    <property type="match status" value="1"/>
</dbReference>
<comment type="catalytic activity">
    <reaction evidence="12">
        <text>Hydrolysis of (1-&gt;4)-beta-D-xylans, to remove successive D-xylose residues from the non-reducing termini.</text>
        <dbReference type="EC" id="3.2.1.37"/>
    </reaction>
</comment>
<keyword evidence="6 14" id="KW-0732">Signal</keyword>
<evidence type="ECO:0000256" key="1">
    <source>
        <dbReference type="ARBA" id="ARBA00004613"/>
    </source>
</evidence>
<dbReference type="InterPro" id="IPR044993">
    <property type="entry name" value="BXL"/>
</dbReference>
<evidence type="ECO:0000256" key="5">
    <source>
        <dbReference type="ARBA" id="ARBA00022651"/>
    </source>
</evidence>
<dbReference type="Pfam" id="PF01822">
    <property type="entry name" value="WSC"/>
    <property type="match status" value="2"/>
</dbReference>
<evidence type="ECO:0000256" key="12">
    <source>
        <dbReference type="ARBA" id="ARBA00024574"/>
    </source>
</evidence>
<dbReference type="GO" id="GO:0031222">
    <property type="term" value="P:arabinan catabolic process"/>
    <property type="evidence" value="ECO:0007669"/>
    <property type="project" value="TreeGrafter"/>
</dbReference>
<dbReference type="EMBL" id="JABEVY010000282">
    <property type="protein sequence ID" value="KAF5238832.1"/>
    <property type="molecule type" value="Genomic_DNA"/>
</dbReference>
<evidence type="ECO:0000256" key="4">
    <source>
        <dbReference type="ARBA" id="ARBA00022525"/>
    </source>
</evidence>
<keyword evidence="17" id="KW-1185">Reference proteome</keyword>
<dbReference type="GO" id="GO:0045493">
    <property type="term" value="P:xylan catabolic process"/>
    <property type="evidence" value="ECO:0007669"/>
    <property type="project" value="UniProtKB-UniPathway"/>
</dbReference>
<evidence type="ECO:0000256" key="11">
    <source>
        <dbReference type="ARBA" id="ARBA00023326"/>
    </source>
</evidence>
<dbReference type="PROSITE" id="PS51212">
    <property type="entry name" value="WSC"/>
    <property type="match status" value="2"/>
</dbReference>
<evidence type="ECO:0000256" key="7">
    <source>
        <dbReference type="ARBA" id="ARBA00022801"/>
    </source>
</evidence>
<dbReference type="PANTHER" id="PTHR42721:SF3">
    <property type="entry name" value="BETA-D-XYLOSIDASE 5-RELATED"/>
    <property type="match status" value="1"/>
</dbReference>
<dbReference type="Gene3D" id="3.20.20.300">
    <property type="entry name" value="Glycoside hydrolase, family 3, N-terminal domain"/>
    <property type="match status" value="1"/>
</dbReference>
<dbReference type="Gene3D" id="3.40.50.1700">
    <property type="entry name" value="Glycoside hydrolase family 3 C-terminal domain"/>
    <property type="match status" value="1"/>
</dbReference>
<evidence type="ECO:0000256" key="9">
    <source>
        <dbReference type="ARBA" id="ARBA00023277"/>
    </source>
</evidence>
<dbReference type="InterPro" id="IPR017853">
    <property type="entry name" value="GH"/>
</dbReference>
<sequence>MLYYTLFRLAGLAAAAQSSSFVCTGVAPFSDYTASTQSLGCYTDSTQRTLSGLEQDLSQNTPQLCANFCGSQGYTFSATEYGNQCYCGNKINSPGASTQSSKCDSKCAGNSSQTCGGTWSMSVVKISNPSSIAQYFAITDDLGCYTDSTQRTLTGFSKTSSNTTRQGCANLCGNYGFKYSATEYSTQCYCGNSIQSPGASTSSSKCDFKCGGDSSQICGGTWAMSLLKISNPSSNPISVDKRTPVCKTNSFCAQRACDTTLSISDRVRALISNMTIQEKAANLINTAAGVDRIGLPAYEWWNEALHGTGDSPGVTFASPNGSDFSYATSFATPILIGAAFDDSLVLQIAQTVGKESRAFGNGNHAGLDFWTPNINTFNDPRWGRGLEVPTEDVLQAQRYVLQLVKGLQGTTGSDQKQVIATCKHYAVYDVETNRNGQNYNPTQQDLGEFYFPAFKTCVRDAGVGSIMCSYNAVDGVPSCANEYLLKTVLREHWGFGNQPYQYVTGDCDAVNNIWDSHKFVGSAAEAAAVAINAGTDSDCGYNGFAYNPNLVTAVDKKWTTEATMEQALTRLYTALFTVGYFDGQSQYDSLGWQDVSTSDAQQLAYTSAAAGISLLKNIGALPIQDAGSKRIALIGPWANATTQMQGIYQGRAPYLKSPLEAAQVNFNAVNYALGTKINTADTSGFSDATTAASKSDIIIFCGGIDTSIEAEGFDRSSITWPGNQLDLISSLSKLGKPLIVVQFGGGQIDDSALLSNPNVSSLVWAGYPGQSGGYAVIDTLVGKFSPAGRLPVTQYPATYTSQVSIFDPNIRPSSKSPGRTYKWYTGKPVLPFGYGLHYTNFSISTASTLKSTYDIASLVAAAKNDASTFDTLTIAVKNTGKVTSDYVALMFVSTKDGGPSPYPNKSLVSYARAKGIGAGQTKSVDLAMTLGSIARANSDGDLVLYPGHYNLTLDTFGQSLASFELTGQAKVIDELPRRASSYNYTVTVHPQS</sequence>
<comment type="caution">
    <text evidence="16">The sequence shown here is derived from an EMBL/GenBank/DDBJ whole genome shotgun (WGS) entry which is preliminary data.</text>
</comment>
<reference evidence="16 17" key="1">
    <citation type="journal article" date="2020" name="BMC Genomics">
        <title>Correction to: Identification and distribution of gene clusters required for synthesis of sphingolipid metabolism inhibitors in diverse species of the filamentous fungus Fusarium.</title>
        <authorList>
            <person name="Kim H.S."/>
            <person name="Lohmar J.M."/>
            <person name="Busman M."/>
            <person name="Brown D.W."/>
            <person name="Naumann T.A."/>
            <person name="Divon H.H."/>
            <person name="Lysoe E."/>
            <person name="Uhlig S."/>
            <person name="Proctor R.H."/>
        </authorList>
    </citation>
    <scope>NUCLEOTIDE SEQUENCE [LARGE SCALE GENOMIC DNA]</scope>
    <source>
        <strain evidence="16 17">NRRL 25214</strain>
    </source>
</reference>
<protein>
    <recommendedName>
        <fullName evidence="13">xylan 1,4-beta-xylosidase</fullName>
        <ecNumber evidence="13">3.2.1.37</ecNumber>
    </recommendedName>
</protein>
<dbReference type="GO" id="GO:0005576">
    <property type="term" value="C:extracellular region"/>
    <property type="evidence" value="ECO:0007669"/>
    <property type="project" value="UniProtKB-SubCell"/>
</dbReference>
<feature type="domain" description="WSC" evidence="15">
    <location>
        <begin position="35"/>
        <end position="127"/>
    </location>
</feature>
<comment type="pathway">
    <text evidence="2">Glycan degradation; xylan degradation.</text>
</comment>
<evidence type="ECO:0000256" key="13">
    <source>
        <dbReference type="ARBA" id="ARBA00026107"/>
    </source>
</evidence>
<dbReference type="UniPathway" id="UPA00114"/>
<dbReference type="GO" id="GO:0009044">
    <property type="term" value="F:xylan 1,4-beta-xylosidase activity"/>
    <property type="evidence" value="ECO:0007669"/>
    <property type="project" value="UniProtKB-EC"/>
</dbReference>
<keyword evidence="9" id="KW-0119">Carbohydrate metabolism</keyword>
<dbReference type="InterPro" id="IPR002889">
    <property type="entry name" value="WSC_carb-bd"/>
</dbReference>
<gene>
    <name evidence="16" type="ORF">FANTH_10160</name>
</gene>
<comment type="subcellular location">
    <subcellularLocation>
        <location evidence="1">Secreted</location>
    </subcellularLocation>
</comment>
<keyword evidence="11" id="KW-0624">Polysaccharide degradation</keyword>